<accession>A0AA97AKG4</accession>
<dbReference type="CDD" id="cd03416">
    <property type="entry name" value="CbiX_SirB_N"/>
    <property type="match status" value="1"/>
</dbReference>
<evidence type="ECO:0000313" key="3">
    <source>
        <dbReference type="EMBL" id="WNZ26086.1"/>
    </source>
</evidence>
<dbReference type="Gene3D" id="3.40.50.1400">
    <property type="match status" value="2"/>
</dbReference>
<dbReference type="RefSeq" id="WP_316432276.1">
    <property type="nucleotide sequence ID" value="NZ_CP053586.1"/>
</dbReference>
<dbReference type="Pfam" id="PF01903">
    <property type="entry name" value="CbiX"/>
    <property type="match status" value="2"/>
</dbReference>
<protein>
    <submittedName>
        <fullName evidence="3">Sirohydrochlorin chelatase</fullName>
    </submittedName>
</protein>
<dbReference type="GO" id="GO:0046872">
    <property type="term" value="F:metal ion binding"/>
    <property type="evidence" value="ECO:0007669"/>
    <property type="project" value="UniProtKB-KW"/>
</dbReference>
<gene>
    <name evidence="3" type="ORF">HJG54_26835</name>
</gene>
<keyword evidence="2" id="KW-0456">Lyase</keyword>
<dbReference type="InterPro" id="IPR002762">
    <property type="entry name" value="CbiX-like"/>
</dbReference>
<dbReference type="GO" id="GO:0016829">
    <property type="term" value="F:lyase activity"/>
    <property type="evidence" value="ECO:0007669"/>
    <property type="project" value="UniProtKB-KW"/>
</dbReference>
<keyword evidence="1" id="KW-0479">Metal-binding</keyword>
<dbReference type="PANTHER" id="PTHR33542">
    <property type="entry name" value="SIROHYDROCHLORIN FERROCHELATASE, CHLOROPLASTIC"/>
    <property type="match status" value="1"/>
</dbReference>
<evidence type="ECO:0000256" key="2">
    <source>
        <dbReference type="ARBA" id="ARBA00023239"/>
    </source>
</evidence>
<reference evidence="3" key="1">
    <citation type="submission" date="2020-05" db="EMBL/GenBank/DDBJ databases">
        <authorList>
            <person name="Zhu T."/>
            <person name="Keshari N."/>
            <person name="Lu X."/>
        </authorList>
    </citation>
    <scope>NUCLEOTIDE SEQUENCE</scope>
    <source>
        <strain evidence="3">NK1-12</strain>
    </source>
</reference>
<dbReference type="SUPFAM" id="SSF53800">
    <property type="entry name" value="Chelatase"/>
    <property type="match status" value="2"/>
</dbReference>
<sequence>MHFSSAYLLVSHGSRDPRPEIALEHLAELVRQRLQARRQRQGQSLAIGREVWRQEPNWERIDSYSRPPLVGTAVLELAPLPLHQQIQQFAEQALSAGYETVYILPLFLLPGVHVTEDIPAEVAMAQQQLGNHILLKLGPYLGREAKLWQLWLDSVEWATAPPQSGKILLAHGSRRPESQQLVEAIAGQIGAVPAYWSVDPGLEAQVSELIQRGYRQIMILPYFLFEGGITDALRDRVDQLSQQFPYAQVQLAHPISATPKLADQIVHLLL</sequence>
<evidence type="ECO:0000256" key="1">
    <source>
        <dbReference type="ARBA" id="ARBA00022723"/>
    </source>
</evidence>
<dbReference type="InterPro" id="IPR050963">
    <property type="entry name" value="Sirohydro_Cobaltochel/CbiX"/>
</dbReference>
<proteinExistence type="predicted"/>
<organism evidence="3">
    <name type="scientific">Leptolyngbya sp. NK1-12</name>
    <dbReference type="NCBI Taxonomy" id="2547451"/>
    <lineage>
        <taxon>Bacteria</taxon>
        <taxon>Bacillati</taxon>
        <taxon>Cyanobacteriota</taxon>
        <taxon>Cyanophyceae</taxon>
        <taxon>Leptolyngbyales</taxon>
        <taxon>Leptolyngbyaceae</taxon>
        <taxon>Leptolyngbya group</taxon>
        <taxon>Leptolyngbya</taxon>
    </lineage>
</organism>
<dbReference type="AlphaFoldDB" id="A0AA97AKG4"/>
<dbReference type="PANTHER" id="PTHR33542:SF3">
    <property type="entry name" value="SIROHYDROCHLORIN FERROCHELATASE, CHLOROPLASTIC"/>
    <property type="match status" value="1"/>
</dbReference>
<name>A0AA97AKG4_9CYAN</name>
<dbReference type="EMBL" id="CP053586">
    <property type="protein sequence ID" value="WNZ26086.1"/>
    <property type="molecule type" value="Genomic_DNA"/>
</dbReference>